<sequence>MITRTGNLKLCRSPQSWPYTTSDGCLLIFRLDGCEDEFSLFLPVERYIFLAEEVMVTVHAVPSENGIYEVVAFNVHPERRICIVQHPKSAALRYMFHIGLFGEASFALGWR</sequence>
<name>A0A2X4V2M2_9GAMM</name>
<dbReference type="Proteomes" id="UP000249005">
    <property type="component" value="Chromosome 1"/>
</dbReference>
<proteinExistence type="predicted"/>
<organism evidence="1 2">
    <name type="scientific">Leminorella richardii</name>
    <dbReference type="NCBI Taxonomy" id="158841"/>
    <lineage>
        <taxon>Bacteria</taxon>
        <taxon>Pseudomonadati</taxon>
        <taxon>Pseudomonadota</taxon>
        <taxon>Gammaproteobacteria</taxon>
        <taxon>Enterobacterales</taxon>
        <taxon>Budviciaceae</taxon>
        <taxon>Leminorella</taxon>
    </lineage>
</organism>
<evidence type="ECO:0000313" key="1">
    <source>
        <dbReference type="EMBL" id="SQI42368.1"/>
    </source>
</evidence>
<keyword evidence="2" id="KW-1185">Reference proteome</keyword>
<reference evidence="1 2" key="1">
    <citation type="submission" date="2018-06" db="EMBL/GenBank/DDBJ databases">
        <authorList>
            <consortium name="Pathogen Informatics"/>
            <person name="Doyle S."/>
        </authorList>
    </citation>
    <scope>NUCLEOTIDE SEQUENCE [LARGE SCALE GENOMIC DNA]</scope>
    <source>
        <strain evidence="1 2">NCTC12151</strain>
    </source>
</reference>
<dbReference type="KEGG" id="lri:NCTC12151_02561"/>
<gene>
    <name evidence="1" type="ORF">NCTC12151_02561</name>
</gene>
<dbReference type="AlphaFoldDB" id="A0A2X4V2M2"/>
<accession>A0A2X4V2M2</accession>
<protein>
    <submittedName>
        <fullName evidence="1">Uncharacterized protein</fullName>
    </submittedName>
</protein>
<evidence type="ECO:0000313" key="2">
    <source>
        <dbReference type="Proteomes" id="UP000249005"/>
    </source>
</evidence>
<dbReference type="EMBL" id="LS483470">
    <property type="protein sequence ID" value="SQI42368.1"/>
    <property type="molecule type" value="Genomic_DNA"/>
</dbReference>